<dbReference type="AlphaFoldDB" id="A0AAD5URW5"/>
<feature type="transmembrane region" description="Helical" evidence="1">
    <location>
        <begin position="97"/>
        <end position="123"/>
    </location>
</feature>
<keyword evidence="1" id="KW-0472">Membrane</keyword>
<evidence type="ECO:0008006" key="4">
    <source>
        <dbReference type="Google" id="ProtNLM"/>
    </source>
</evidence>
<evidence type="ECO:0000313" key="3">
    <source>
        <dbReference type="Proteomes" id="UP001212997"/>
    </source>
</evidence>
<protein>
    <recommendedName>
        <fullName evidence="4">Transmembrane protein</fullName>
    </recommendedName>
</protein>
<sequence length="236" mass="25544">MMTSLQETEYVCTTLDLAIVPPLEVVETDSNLFAMFVAVARVYHTAALVDPIVHRWGLASWALDLTVNGLGTLAIAGRLWWIGRRSACSKSGGRNSYLGVAIIVLESGAMFTFATFVLVILYVNTPTAQVSAAFTSIVAQIAVLSPLLIILRVWLNVNHGSSQTTTPIARLVTSCACHGSNQITGKGVNYPTLSRTPMPQTERVNFPGERRKEQCETDNIDSYQKTAGSSFAADFA</sequence>
<feature type="transmembrane region" description="Helical" evidence="1">
    <location>
        <begin position="129"/>
        <end position="155"/>
    </location>
</feature>
<keyword evidence="1" id="KW-0812">Transmembrane</keyword>
<keyword evidence="3" id="KW-1185">Reference proteome</keyword>
<organism evidence="2 3">
    <name type="scientific">Meripilus lineatus</name>
    <dbReference type="NCBI Taxonomy" id="2056292"/>
    <lineage>
        <taxon>Eukaryota</taxon>
        <taxon>Fungi</taxon>
        <taxon>Dikarya</taxon>
        <taxon>Basidiomycota</taxon>
        <taxon>Agaricomycotina</taxon>
        <taxon>Agaricomycetes</taxon>
        <taxon>Polyporales</taxon>
        <taxon>Meripilaceae</taxon>
        <taxon>Meripilus</taxon>
    </lineage>
</organism>
<dbReference type="EMBL" id="JANAWD010001157">
    <property type="protein sequence ID" value="KAJ3474081.1"/>
    <property type="molecule type" value="Genomic_DNA"/>
</dbReference>
<name>A0AAD5URW5_9APHY</name>
<proteinExistence type="predicted"/>
<gene>
    <name evidence="2" type="ORF">NLI96_g12660</name>
</gene>
<keyword evidence="1" id="KW-1133">Transmembrane helix</keyword>
<reference evidence="2" key="1">
    <citation type="submission" date="2022-07" db="EMBL/GenBank/DDBJ databases">
        <title>Genome Sequence of Physisporinus lineatus.</title>
        <authorList>
            <person name="Buettner E."/>
        </authorList>
    </citation>
    <scope>NUCLEOTIDE SEQUENCE</scope>
    <source>
        <strain evidence="2">VT162</strain>
    </source>
</reference>
<evidence type="ECO:0000256" key="1">
    <source>
        <dbReference type="SAM" id="Phobius"/>
    </source>
</evidence>
<comment type="caution">
    <text evidence="2">The sequence shown here is derived from an EMBL/GenBank/DDBJ whole genome shotgun (WGS) entry which is preliminary data.</text>
</comment>
<accession>A0AAD5URW5</accession>
<evidence type="ECO:0000313" key="2">
    <source>
        <dbReference type="EMBL" id="KAJ3474081.1"/>
    </source>
</evidence>
<feature type="transmembrane region" description="Helical" evidence="1">
    <location>
        <begin position="58"/>
        <end position="76"/>
    </location>
</feature>
<dbReference type="Proteomes" id="UP001212997">
    <property type="component" value="Unassembled WGS sequence"/>
</dbReference>